<evidence type="ECO:0000313" key="1">
    <source>
        <dbReference type="EMBL" id="NMN94958.1"/>
    </source>
</evidence>
<proteinExistence type="predicted"/>
<name>A0A848KBR0_9NOCA</name>
<sequence length="163" mass="16882">MPTSLRGDVTRFRTTAAVVSVTALLIGAGAAIALAPNGKREDHTTRMTPTEATSTRALAIDRTPPVIEYQSAAEPVVYTGDCGPTAAPVRASVPKAASVRLTWTEPAGALNSIDMIWGPDEWTASLGPFADPGAVTWNVEAIDAEGNRAAGHERTLEVAACAG</sequence>
<dbReference type="RefSeq" id="WP_169585667.1">
    <property type="nucleotide sequence ID" value="NZ_VCQU01000002.1"/>
</dbReference>
<reference evidence="1 2" key="1">
    <citation type="submission" date="2019-05" db="EMBL/GenBank/DDBJ databases">
        <authorList>
            <person name="Lee S.D."/>
        </authorList>
    </citation>
    <scope>NUCLEOTIDE SEQUENCE [LARGE SCALE GENOMIC DNA]</scope>
    <source>
        <strain evidence="1 2">YC2-7</strain>
    </source>
</reference>
<dbReference type="EMBL" id="VCQU01000002">
    <property type="protein sequence ID" value="NMN94958.1"/>
    <property type="molecule type" value="Genomic_DNA"/>
</dbReference>
<comment type="caution">
    <text evidence="1">The sequence shown here is derived from an EMBL/GenBank/DDBJ whole genome shotgun (WGS) entry which is preliminary data.</text>
</comment>
<accession>A0A848KBR0</accession>
<dbReference type="Proteomes" id="UP000535543">
    <property type="component" value="Unassembled WGS sequence"/>
</dbReference>
<gene>
    <name evidence="1" type="ORF">FGL95_07905</name>
</gene>
<organism evidence="1 2">
    <name type="scientific">Antrihabitans stalactiti</name>
    <dbReference type="NCBI Taxonomy" id="2584121"/>
    <lineage>
        <taxon>Bacteria</taxon>
        <taxon>Bacillati</taxon>
        <taxon>Actinomycetota</taxon>
        <taxon>Actinomycetes</taxon>
        <taxon>Mycobacteriales</taxon>
        <taxon>Nocardiaceae</taxon>
        <taxon>Antrihabitans</taxon>
    </lineage>
</organism>
<evidence type="ECO:0008006" key="3">
    <source>
        <dbReference type="Google" id="ProtNLM"/>
    </source>
</evidence>
<dbReference type="AlphaFoldDB" id="A0A848KBR0"/>
<protein>
    <recommendedName>
        <fullName evidence="3">Fibronectin type III domain-containing protein</fullName>
    </recommendedName>
</protein>
<evidence type="ECO:0000313" key="2">
    <source>
        <dbReference type="Proteomes" id="UP000535543"/>
    </source>
</evidence>
<reference evidence="1 2" key="2">
    <citation type="submission" date="2020-06" db="EMBL/GenBank/DDBJ databases">
        <title>Antribacter stalactiti gen. nov., sp. nov., a new member of the family Nacardiaceae isolated from a cave.</title>
        <authorList>
            <person name="Kim I.S."/>
        </authorList>
    </citation>
    <scope>NUCLEOTIDE SEQUENCE [LARGE SCALE GENOMIC DNA]</scope>
    <source>
        <strain evidence="1 2">YC2-7</strain>
    </source>
</reference>
<keyword evidence="2" id="KW-1185">Reference proteome</keyword>